<dbReference type="Proteomes" id="UP000662747">
    <property type="component" value="Chromosome"/>
</dbReference>
<feature type="domain" description="Malonyl-CoA:ACP transacylase (MAT)" evidence="5">
    <location>
        <begin position="16"/>
        <end position="361"/>
    </location>
</feature>
<dbReference type="InterPro" id="IPR016035">
    <property type="entry name" value="Acyl_Trfase/lysoPLipase"/>
</dbReference>
<evidence type="ECO:0000256" key="2">
    <source>
        <dbReference type="ARBA" id="ARBA00022679"/>
    </source>
</evidence>
<dbReference type="SUPFAM" id="SSF52151">
    <property type="entry name" value="FabD/lysophospholipase-like"/>
    <property type="match status" value="1"/>
</dbReference>
<dbReference type="Gene3D" id="3.20.20.70">
    <property type="entry name" value="Aldolase class I"/>
    <property type="match status" value="1"/>
</dbReference>
<name>A0ABX7P557_9BACT</name>
<dbReference type="RefSeq" id="WP_206727126.1">
    <property type="nucleotide sequence ID" value="NZ_CP071090.1"/>
</dbReference>
<keyword evidence="7" id="KW-1185">Reference proteome</keyword>
<accession>A0ABX7P557</accession>
<evidence type="ECO:0000313" key="6">
    <source>
        <dbReference type="EMBL" id="QSQ25571.1"/>
    </source>
</evidence>
<dbReference type="InterPro" id="IPR014179">
    <property type="entry name" value="PfaD-like_TIM-barrel"/>
</dbReference>
<dbReference type="Gene3D" id="3.40.366.10">
    <property type="entry name" value="Malonyl-Coenzyme A Acyl Carrier Protein, domain 2"/>
    <property type="match status" value="1"/>
</dbReference>
<evidence type="ECO:0000256" key="1">
    <source>
        <dbReference type="ARBA" id="ARBA00013258"/>
    </source>
</evidence>
<dbReference type="Pfam" id="PF00698">
    <property type="entry name" value="Acyl_transf_1"/>
    <property type="match status" value="1"/>
</dbReference>
<reference evidence="6 7" key="1">
    <citation type="submission" date="2021-02" db="EMBL/GenBank/DDBJ databases">
        <title>De Novo genome assembly of isolated myxobacteria.</title>
        <authorList>
            <person name="Stevens D.C."/>
        </authorList>
    </citation>
    <scope>NUCLEOTIDE SEQUENCE [LARGE SCALE GENOMIC DNA]</scope>
    <source>
        <strain evidence="7">SCPEA02</strain>
    </source>
</reference>
<dbReference type="PANTHER" id="PTHR42681:SF1">
    <property type="entry name" value="MALONYL-COA-ACYL CARRIER PROTEIN TRANSACYLASE, MITOCHONDRIAL"/>
    <property type="match status" value="1"/>
</dbReference>
<dbReference type="PANTHER" id="PTHR42681">
    <property type="entry name" value="MALONYL-COA-ACYL CARRIER PROTEIN TRANSACYLASE, MITOCHONDRIAL"/>
    <property type="match status" value="1"/>
</dbReference>
<dbReference type="InterPro" id="IPR049489">
    <property type="entry name" value="FabD-like_helical_ins"/>
</dbReference>
<evidence type="ECO:0000313" key="7">
    <source>
        <dbReference type="Proteomes" id="UP000662747"/>
    </source>
</evidence>
<proteinExistence type="predicted"/>
<evidence type="ECO:0000259" key="5">
    <source>
        <dbReference type="SMART" id="SM00827"/>
    </source>
</evidence>
<dbReference type="EMBL" id="CP071090">
    <property type="protein sequence ID" value="QSQ25571.1"/>
    <property type="molecule type" value="Genomic_DNA"/>
</dbReference>
<dbReference type="SUPFAM" id="SSF55048">
    <property type="entry name" value="Probable ACP-binding domain of malonyl-CoA ACP transacylase"/>
    <property type="match status" value="1"/>
</dbReference>
<organism evidence="6 7">
    <name type="scientific">Pyxidicoccus parkwayensis</name>
    <dbReference type="NCBI Taxonomy" id="2813578"/>
    <lineage>
        <taxon>Bacteria</taxon>
        <taxon>Pseudomonadati</taxon>
        <taxon>Myxococcota</taxon>
        <taxon>Myxococcia</taxon>
        <taxon>Myxococcales</taxon>
        <taxon>Cystobacterineae</taxon>
        <taxon>Myxococcaceae</taxon>
        <taxon>Pyxidicoccus</taxon>
    </lineage>
</organism>
<dbReference type="Gene3D" id="3.30.70.250">
    <property type="entry name" value="Malonyl-CoA ACP transacylase, ACP-binding"/>
    <property type="match status" value="1"/>
</dbReference>
<protein>
    <recommendedName>
        <fullName evidence="1">[acyl-carrier-protein] S-malonyltransferase</fullName>
        <ecNumber evidence="1">2.3.1.39</ecNumber>
    </recommendedName>
</protein>
<dbReference type="InterPro" id="IPR013785">
    <property type="entry name" value="Aldolase_TIM"/>
</dbReference>
<dbReference type="SMART" id="SM00827">
    <property type="entry name" value="PKS_AT"/>
    <property type="match status" value="1"/>
</dbReference>
<dbReference type="SUPFAM" id="SSF51395">
    <property type="entry name" value="FMN-linked oxidoreductases"/>
    <property type="match status" value="1"/>
</dbReference>
<evidence type="ECO:0000256" key="4">
    <source>
        <dbReference type="ARBA" id="ARBA00048462"/>
    </source>
</evidence>
<dbReference type="Pfam" id="PF21607">
    <property type="entry name" value="FabD_helical_ins"/>
    <property type="match status" value="1"/>
</dbReference>
<gene>
    <name evidence="6" type="ORF">JY651_11830</name>
</gene>
<dbReference type="CDD" id="cd04742">
    <property type="entry name" value="NPD_FabD"/>
    <property type="match status" value="1"/>
</dbReference>
<dbReference type="Pfam" id="PF03060">
    <property type="entry name" value="NMO"/>
    <property type="match status" value="1"/>
</dbReference>
<dbReference type="NCBIfam" id="TIGR02814">
    <property type="entry name" value="pfaD_fam"/>
    <property type="match status" value="1"/>
</dbReference>
<keyword evidence="3" id="KW-0012">Acyltransferase</keyword>
<dbReference type="InterPro" id="IPR014043">
    <property type="entry name" value="Acyl_transferase_dom"/>
</dbReference>
<comment type="catalytic activity">
    <reaction evidence="4">
        <text>holo-[ACP] + malonyl-CoA = malonyl-[ACP] + CoA</text>
        <dbReference type="Rhea" id="RHEA:41792"/>
        <dbReference type="Rhea" id="RHEA-COMP:9623"/>
        <dbReference type="Rhea" id="RHEA-COMP:9685"/>
        <dbReference type="ChEBI" id="CHEBI:57287"/>
        <dbReference type="ChEBI" id="CHEBI:57384"/>
        <dbReference type="ChEBI" id="CHEBI:64479"/>
        <dbReference type="ChEBI" id="CHEBI:78449"/>
        <dbReference type="EC" id="2.3.1.39"/>
    </reaction>
</comment>
<dbReference type="InterPro" id="IPR016036">
    <property type="entry name" value="Malonyl_transacylase_ACP-bd"/>
</dbReference>
<sequence length="817" mass="89077">MMPRADMQPGTQDAVVFPGQGSQRPGMGADFYKQWPVARRTFEEACDAAGENLVQLCFEKDPRLHLTEFTQPCILTMEIAAWRAVVEAFGLQATVFGGHSLGEYSALVAAGAIPFADAVRLVRRRGALMQQAVPQGKGAMAALVADDLEKSGALRIAKAAGAEVANHNSLAQVVISGTAESIDRAKRELAEALPSLNFVPLQVSAPFHSSLMRSIEAEFRAYLESFARGFRPELAARVTSNFTGDFYEARSLTENLVQQIAGSVRWLDNMRAIGARAKRIYEIGPGAPLMKFFQTLGRTVTPMTKVADAEAALKGYVPPEAPAPAVSRPAPPPVTPLPSPAITKVPAPTASRTVPTSTRPLVDAERLGDAEFRKDHHVRLAYVAGAMVKGIASPELVIRMGRAGLLSFLGSGGLSLERIEEGIHRIQAALPPGSPWGVNLLHNINHPEMEDRTVDLLLRLGVRCVEASAYTVLTPAVVRYRLKGARLSGNHARAANRLMAKLSRPEVARQFVSPPPERIVRALHDKGLISDEEARAAAWLPMADDLCAEADSGGHTDKAVAFSLLPAMMQLRDEAMAEHRYPARIRVGAAGGIGTPEAAAAAFTMGADFILTGSINQCTPEAGTSDLVKDMLAEADIQDFAMAPAGDMFELGARIQVFRKGVFFPARGNKLYELYQRYESLDAIDDKTREQLEKQYFKKSIGEVWDETKAYYQRADPAQVDRAEKNARHKMALVFRWYFVDTMRRAQRGDASDKVNFQVHGGPALGSFNRAVKGTPLESWHNRHVDELAGFIMQGAARVLEERWRRLTGGVSVERVA</sequence>
<dbReference type="EC" id="2.3.1.39" evidence="1"/>
<dbReference type="InterPro" id="IPR050858">
    <property type="entry name" value="Mal-CoA-ACP_Trans/PKS_FabD"/>
</dbReference>
<evidence type="ECO:0000256" key="3">
    <source>
        <dbReference type="ARBA" id="ARBA00023315"/>
    </source>
</evidence>
<dbReference type="InterPro" id="IPR001227">
    <property type="entry name" value="Ac_transferase_dom_sf"/>
</dbReference>
<keyword evidence="2" id="KW-0808">Transferase</keyword>